<name>A0ABY5DYI2_9ACTN</name>
<dbReference type="Proteomes" id="UP001056035">
    <property type="component" value="Chromosome"/>
</dbReference>
<sequence length="204" mass="20699">MFAMLVSTLTVVATVSVLTQGSGTTLSNVRQVTVTQRLQAEIEKVRSIVPESGFGAVALSSAPTGTAATPRDPRYWLRASNTQFVIASNYASASSGVASGTPGGGETLVTSASGQIAPVTSGVSLGGGQTATIYRYVTVDSQTVLCSPACANDSRRVTIAIVPVHADQNATDATGPFYLSTVITNRVPSSTATGGNGLELGVSL</sequence>
<gene>
    <name evidence="1" type="ORF">NBH00_14380</name>
</gene>
<organism evidence="1 2">
    <name type="scientific">Paraconexibacter antarcticus</name>
    <dbReference type="NCBI Taxonomy" id="2949664"/>
    <lineage>
        <taxon>Bacteria</taxon>
        <taxon>Bacillati</taxon>
        <taxon>Actinomycetota</taxon>
        <taxon>Thermoleophilia</taxon>
        <taxon>Solirubrobacterales</taxon>
        <taxon>Paraconexibacteraceae</taxon>
        <taxon>Paraconexibacter</taxon>
    </lineage>
</organism>
<keyword evidence="2" id="KW-1185">Reference proteome</keyword>
<evidence type="ECO:0008006" key="3">
    <source>
        <dbReference type="Google" id="ProtNLM"/>
    </source>
</evidence>
<protein>
    <recommendedName>
        <fullName evidence="3">Type II secretion system protein</fullName>
    </recommendedName>
</protein>
<dbReference type="EMBL" id="CP098502">
    <property type="protein sequence ID" value="UTI67083.1"/>
    <property type="molecule type" value="Genomic_DNA"/>
</dbReference>
<reference evidence="1 2" key="1">
    <citation type="submission" date="2022-06" db="EMBL/GenBank/DDBJ databases">
        <title>Paraconexibacter antarcticus.</title>
        <authorList>
            <person name="Kim C.S."/>
        </authorList>
    </citation>
    <scope>NUCLEOTIDE SEQUENCE [LARGE SCALE GENOMIC DNA]</scope>
    <source>
        <strain evidence="1 2">02-257</strain>
    </source>
</reference>
<evidence type="ECO:0000313" key="1">
    <source>
        <dbReference type="EMBL" id="UTI67083.1"/>
    </source>
</evidence>
<accession>A0ABY5DYI2</accession>
<evidence type="ECO:0000313" key="2">
    <source>
        <dbReference type="Proteomes" id="UP001056035"/>
    </source>
</evidence>
<proteinExistence type="predicted"/>